<dbReference type="Pfam" id="PF00501">
    <property type="entry name" value="AMP-binding"/>
    <property type="match status" value="1"/>
</dbReference>
<evidence type="ECO:0000259" key="5">
    <source>
        <dbReference type="Pfam" id="PF00501"/>
    </source>
</evidence>
<dbReference type="InterPro" id="IPR040097">
    <property type="entry name" value="FAAL/FAAC"/>
</dbReference>
<sequence length="593" mass="63635">MGPPPEKQAMTTTRRGTALKNATGFTDYLTTVRAWADTRPEHVAVGFLTEKSGRLEAQEWSYRELLSRGDAVAAQLREEHQPGETALLLYPPGLSFVAAFFGCLASGVIAVPAPIPDGRDKAKERLAGIVADSGARTILTDTTTAALLAGWAATLPGKVRVRPTDSIPADRGGSFEPLAAKPSDIAFLQYTSGSTSDPKGVMVTRGNLAHNVREIQRSVHSSEDTSMVSWLPQFHDMGLIGMILHPLFIGGSSRFLSPVTFIKRPIQWIRAMSDHAATFAMVPNFAFDLVARRYNADDFDGVDLSSVRYIFNGSEPVQLESMRRFTELLSPKGLAPNAVLPVYGLAEATLFVTATSPGTAAVRASVDRDALADNRLVLVPADEPNARVLVASGHPQSLEVIVVDADGWRLGDGRVGEIWIRGESVAAGYWNRPELSAHTFGASPVGETGGWLRTGDLGALLGGELFITGRVKDVIIVNGRNLHAHDIEAAARSAAPELARGVGAAFAVGSPERLVLVHEIRPEDIESRSPDDVAASVRTAIFADFATPLSDCLLVPKGSVSRTTSGKIRRSHMRELYENGQLQPFAEAANEHV</sequence>
<protein>
    <submittedName>
        <fullName evidence="6">AMP-dependent synthetase and ligase</fullName>
    </submittedName>
</protein>
<organism evidence="6 7">
    <name type="scientific">Segniliparus rotundus (strain ATCC BAA-972 / CDC 1076 / CIP 108378 / DSM 44985 / JCM 13578)</name>
    <dbReference type="NCBI Taxonomy" id="640132"/>
    <lineage>
        <taxon>Bacteria</taxon>
        <taxon>Bacillati</taxon>
        <taxon>Actinomycetota</taxon>
        <taxon>Actinomycetes</taxon>
        <taxon>Mycobacteriales</taxon>
        <taxon>Segniliparaceae</taxon>
        <taxon>Segniliparus</taxon>
    </lineage>
</organism>
<keyword evidence="7" id="KW-1185">Reference proteome</keyword>
<dbReference type="CDD" id="cd05931">
    <property type="entry name" value="FAAL"/>
    <property type="match status" value="1"/>
</dbReference>
<dbReference type="PANTHER" id="PTHR22754:SF32">
    <property type="entry name" value="DISCO-INTERACTING PROTEIN 2"/>
    <property type="match status" value="1"/>
</dbReference>
<dbReference type="EMBL" id="CP001958">
    <property type="protein sequence ID" value="ADG99435.1"/>
    <property type="molecule type" value="Genomic_DNA"/>
</dbReference>
<dbReference type="GO" id="GO:0005886">
    <property type="term" value="C:plasma membrane"/>
    <property type="evidence" value="ECO:0007669"/>
    <property type="project" value="TreeGrafter"/>
</dbReference>
<proteinExistence type="inferred from homology"/>
<dbReference type="GO" id="GO:0016874">
    <property type="term" value="F:ligase activity"/>
    <property type="evidence" value="ECO:0007669"/>
    <property type="project" value="UniProtKB-KW"/>
</dbReference>
<name>D6ZEF9_SEGRD</name>
<feature type="domain" description="AMP-dependent synthetase/ligase" evidence="5">
    <location>
        <begin position="33"/>
        <end position="430"/>
    </location>
</feature>
<dbReference type="AlphaFoldDB" id="D6ZEF9"/>
<dbReference type="STRING" id="640132.Srot_3008"/>
<evidence type="ECO:0000313" key="6">
    <source>
        <dbReference type="EMBL" id="ADG99435.1"/>
    </source>
</evidence>
<dbReference type="Proteomes" id="UP000002247">
    <property type="component" value="Chromosome"/>
</dbReference>
<dbReference type="InterPro" id="IPR045851">
    <property type="entry name" value="AMP-bd_C_sf"/>
</dbReference>
<dbReference type="InterPro" id="IPR042099">
    <property type="entry name" value="ANL_N_sf"/>
</dbReference>
<evidence type="ECO:0000256" key="2">
    <source>
        <dbReference type="ARBA" id="ARBA00022598"/>
    </source>
</evidence>
<evidence type="ECO:0000256" key="1">
    <source>
        <dbReference type="ARBA" id="ARBA00006432"/>
    </source>
</evidence>
<keyword evidence="4" id="KW-0443">Lipid metabolism</keyword>
<accession>D6ZEF9</accession>
<dbReference type="PANTHER" id="PTHR22754">
    <property type="entry name" value="DISCO-INTERACTING PROTEIN 2 DIP2 -RELATED"/>
    <property type="match status" value="1"/>
</dbReference>
<dbReference type="GO" id="GO:0006633">
    <property type="term" value="P:fatty acid biosynthetic process"/>
    <property type="evidence" value="ECO:0007669"/>
    <property type="project" value="TreeGrafter"/>
</dbReference>
<dbReference type="KEGG" id="srt:Srot_3008"/>
<evidence type="ECO:0000256" key="4">
    <source>
        <dbReference type="ARBA" id="ARBA00023098"/>
    </source>
</evidence>
<gene>
    <name evidence="6" type="ordered locus">Srot_3008</name>
</gene>
<dbReference type="GO" id="GO:0071766">
    <property type="term" value="P:Actinobacterium-type cell wall biogenesis"/>
    <property type="evidence" value="ECO:0007669"/>
    <property type="project" value="UniProtKB-ARBA"/>
</dbReference>
<dbReference type="eggNOG" id="COG0318">
    <property type="taxonomic scope" value="Bacteria"/>
</dbReference>
<dbReference type="GO" id="GO:0070566">
    <property type="term" value="F:adenylyltransferase activity"/>
    <property type="evidence" value="ECO:0007669"/>
    <property type="project" value="TreeGrafter"/>
</dbReference>
<dbReference type="InterPro" id="IPR020845">
    <property type="entry name" value="AMP-binding_CS"/>
</dbReference>
<dbReference type="Gene3D" id="3.30.300.30">
    <property type="match status" value="1"/>
</dbReference>
<keyword evidence="2 6" id="KW-0436">Ligase</keyword>
<keyword evidence="3" id="KW-0276">Fatty acid metabolism</keyword>
<dbReference type="Gene3D" id="3.40.50.12780">
    <property type="entry name" value="N-terminal domain of ligase-like"/>
    <property type="match status" value="1"/>
</dbReference>
<dbReference type="InterPro" id="IPR000873">
    <property type="entry name" value="AMP-dep_synth/lig_dom"/>
</dbReference>
<evidence type="ECO:0000256" key="3">
    <source>
        <dbReference type="ARBA" id="ARBA00022832"/>
    </source>
</evidence>
<evidence type="ECO:0000313" key="7">
    <source>
        <dbReference type="Proteomes" id="UP000002247"/>
    </source>
</evidence>
<dbReference type="PROSITE" id="PS00455">
    <property type="entry name" value="AMP_BINDING"/>
    <property type="match status" value="1"/>
</dbReference>
<dbReference type="HOGENOM" id="CLU_000022_23_7_11"/>
<dbReference type="SUPFAM" id="SSF56801">
    <property type="entry name" value="Acetyl-CoA synthetase-like"/>
    <property type="match status" value="1"/>
</dbReference>
<comment type="similarity">
    <text evidence="1">Belongs to the ATP-dependent AMP-binding enzyme family.</text>
</comment>
<reference evidence="6 7" key="1">
    <citation type="journal article" date="2010" name="Stand. Genomic Sci.">
        <title>Complete genome sequence of Segniliparus rotundus type strain (CDC 1076).</title>
        <authorList>
            <person name="Sikorski J."/>
            <person name="Lapidus A."/>
            <person name="Copeland A."/>
            <person name="Misra M."/>
            <person name="Glavina Del Rio T."/>
            <person name="Nolan M."/>
            <person name="Lucas S."/>
            <person name="Chen F."/>
            <person name="Tice H."/>
            <person name="Cheng J.F."/>
            <person name="Jando M."/>
            <person name="Schneider S."/>
            <person name="Bruce D."/>
            <person name="Goodwin L."/>
            <person name="Pitluck S."/>
            <person name="Liolios K."/>
            <person name="Mikhailova N."/>
            <person name="Pati A."/>
            <person name="Ivanova N."/>
            <person name="Mavromatis K."/>
            <person name="Chen A."/>
            <person name="Palaniappan K."/>
            <person name="Chertkov O."/>
            <person name="Land M."/>
            <person name="Hauser L."/>
            <person name="Chang Y.J."/>
            <person name="Jeffries C.D."/>
            <person name="Brettin T."/>
            <person name="Detter J.C."/>
            <person name="Han C."/>
            <person name="Rohde M."/>
            <person name="Goker M."/>
            <person name="Bristow J."/>
            <person name="Eisen J.A."/>
            <person name="Markowitz V."/>
            <person name="Hugenholtz P."/>
            <person name="Kyrpides N.C."/>
            <person name="Klenk H.P."/>
        </authorList>
    </citation>
    <scope>NUCLEOTIDE SEQUENCE [LARGE SCALE GENOMIC DNA]</scope>
    <source>
        <strain evidence="7">ATCC BAA-972 / CDC 1076 / CIP 108378 / DSM 44985 / JCM 13578</strain>
    </source>
</reference>
<dbReference type="FunFam" id="3.40.50.12780:FF:000013">
    <property type="entry name" value="Long-chain-fatty-acid--AMP ligase FadD32"/>
    <property type="match status" value="1"/>
</dbReference>